<gene>
    <name evidence="1" type="ORF">IFM89_012317</name>
</gene>
<dbReference type="EMBL" id="JADFTS010000004">
    <property type="protein sequence ID" value="KAF9608978.1"/>
    <property type="molecule type" value="Genomic_DNA"/>
</dbReference>
<dbReference type="Proteomes" id="UP000631114">
    <property type="component" value="Unassembled WGS sequence"/>
</dbReference>
<organism evidence="1 2">
    <name type="scientific">Coptis chinensis</name>
    <dbReference type="NCBI Taxonomy" id="261450"/>
    <lineage>
        <taxon>Eukaryota</taxon>
        <taxon>Viridiplantae</taxon>
        <taxon>Streptophyta</taxon>
        <taxon>Embryophyta</taxon>
        <taxon>Tracheophyta</taxon>
        <taxon>Spermatophyta</taxon>
        <taxon>Magnoliopsida</taxon>
        <taxon>Ranunculales</taxon>
        <taxon>Ranunculaceae</taxon>
        <taxon>Coptidoideae</taxon>
        <taxon>Coptis</taxon>
    </lineage>
</organism>
<evidence type="ECO:0000313" key="1">
    <source>
        <dbReference type="EMBL" id="KAF9608978.1"/>
    </source>
</evidence>
<reference evidence="1 2" key="1">
    <citation type="submission" date="2020-10" db="EMBL/GenBank/DDBJ databases">
        <title>The Coptis chinensis genome and diversification of protoberbering-type alkaloids.</title>
        <authorList>
            <person name="Wang B."/>
            <person name="Shu S."/>
            <person name="Song C."/>
            <person name="Liu Y."/>
        </authorList>
    </citation>
    <scope>NUCLEOTIDE SEQUENCE [LARGE SCALE GENOMIC DNA]</scope>
    <source>
        <strain evidence="1">HL-2020</strain>
        <tissue evidence="1">Leaf</tissue>
    </source>
</reference>
<keyword evidence="2" id="KW-1185">Reference proteome</keyword>
<name>A0A835LUS1_9MAGN</name>
<sequence>MFNVIELVQNAKRRTAKDGPSDPPLRVCALTVVIFPRFLSIAYAELMRAKLIYFIMDITDSAYQNQARALLPKVGFSSPRAGK</sequence>
<protein>
    <submittedName>
        <fullName evidence="1">Uncharacterized protein</fullName>
    </submittedName>
</protein>
<comment type="caution">
    <text evidence="1">The sequence shown here is derived from an EMBL/GenBank/DDBJ whole genome shotgun (WGS) entry which is preliminary data.</text>
</comment>
<proteinExistence type="predicted"/>
<dbReference type="AlphaFoldDB" id="A0A835LUS1"/>
<accession>A0A835LUS1</accession>
<evidence type="ECO:0000313" key="2">
    <source>
        <dbReference type="Proteomes" id="UP000631114"/>
    </source>
</evidence>